<dbReference type="EMBL" id="CP003642">
    <property type="protein sequence ID" value="AFZ23996.1"/>
    <property type="molecule type" value="Genomic_DNA"/>
</dbReference>
<dbReference type="KEGG" id="csg:Cylst_1725"/>
<feature type="region of interest" description="Disordered" evidence="1">
    <location>
        <begin position="1"/>
        <end position="71"/>
    </location>
</feature>
<keyword evidence="3" id="KW-1185">Reference proteome</keyword>
<feature type="compositionally biased region" description="Basic and acidic residues" evidence="1">
    <location>
        <begin position="10"/>
        <end position="22"/>
    </location>
</feature>
<feature type="compositionally biased region" description="Polar residues" evidence="1">
    <location>
        <begin position="40"/>
        <end position="53"/>
    </location>
</feature>
<dbReference type="OrthoDB" id="571921at2"/>
<dbReference type="eggNOG" id="ENOG5030Q8B">
    <property type="taxonomic scope" value="Bacteria"/>
</dbReference>
<gene>
    <name evidence="2" type="ORF">Cylst_1725</name>
</gene>
<name>K9WW22_9NOST</name>
<evidence type="ECO:0000313" key="3">
    <source>
        <dbReference type="Proteomes" id="UP000010475"/>
    </source>
</evidence>
<proteinExistence type="predicted"/>
<sequence>MANEATNKAIDSHERAEVDTYDRGIIPAETAARKEREGQNYKTLPTEQKLSDQATDDQTDTESIRTTDGYTVDKEGLLNNYAVEPEMYYEEPGDAQQAAAQDTAERVEELREVNQEQEGELTAKGDRRGKGTGKI</sequence>
<organism evidence="2 3">
    <name type="scientific">Cylindrospermum stagnale PCC 7417</name>
    <dbReference type="NCBI Taxonomy" id="56107"/>
    <lineage>
        <taxon>Bacteria</taxon>
        <taxon>Bacillati</taxon>
        <taxon>Cyanobacteriota</taxon>
        <taxon>Cyanophyceae</taxon>
        <taxon>Nostocales</taxon>
        <taxon>Nostocaceae</taxon>
        <taxon>Cylindrospermum</taxon>
    </lineage>
</organism>
<dbReference type="InterPro" id="IPR048028">
    <property type="entry name" value="Psb34-like"/>
</dbReference>
<evidence type="ECO:0000256" key="1">
    <source>
        <dbReference type="SAM" id="MobiDB-lite"/>
    </source>
</evidence>
<feature type="region of interest" description="Disordered" evidence="1">
    <location>
        <begin position="91"/>
        <end position="135"/>
    </location>
</feature>
<dbReference type="Proteomes" id="UP000010475">
    <property type="component" value="Chromosome"/>
</dbReference>
<dbReference type="RefSeq" id="WP_015207252.1">
    <property type="nucleotide sequence ID" value="NC_019757.1"/>
</dbReference>
<accession>K9WW22</accession>
<evidence type="ECO:0000313" key="2">
    <source>
        <dbReference type="EMBL" id="AFZ23996.1"/>
    </source>
</evidence>
<feature type="compositionally biased region" description="Basic and acidic residues" evidence="1">
    <location>
        <begin position="103"/>
        <end position="114"/>
    </location>
</feature>
<protein>
    <submittedName>
        <fullName evidence="2">Uncharacterized protein</fullName>
    </submittedName>
</protein>
<dbReference type="AlphaFoldDB" id="K9WW22"/>
<dbReference type="Pfam" id="PF26394">
    <property type="entry name" value="Psb34"/>
    <property type="match status" value="1"/>
</dbReference>
<dbReference type="HOGENOM" id="CLU_165403_0_0_3"/>
<reference evidence="2 3" key="1">
    <citation type="submission" date="2012-06" db="EMBL/GenBank/DDBJ databases">
        <title>Finished chromosome of genome of Cylindrospermum stagnale PCC 7417.</title>
        <authorList>
            <consortium name="US DOE Joint Genome Institute"/>
            <person name="Gugger M."/>
            <person name="Coursin T."/>
            <person name="Rippka R."/>
            <person name="Tandeau De Marsac N."/>
            <person name="Huntemann M."/>
            <person name="Wei C.-L."/>
            <person name="Han J."/>
            <person name="Detter J.C."/>
            <person name="Han C."/>
            <person name="Tapia R."/>
            <person name="Chen A."/>
            <person name="Kyrpides N."/>
            <person name="Mavromatis K."/>
            <person name="Markowitz V."/>
            <person name="Szeto E."/>
            <person name="Ivanova N."/>
            <person name="Pagani I."/>
            <person name="Pati A."/>
            <person name="Goodwin L."/>
            <person name="Nordberg H.P."/>
            <person name="Cantor M.N."/>
            <person name="Hua S.X."/>
            <person name="Woyke T."/>
            <person name="Kerfeld C.A."/>
        </authorList>
    </citation>
    <scope>NUCLEOTIDE SEQUENCE [LARGE SCALE GENOMIC DNA]</scope>
    <source>
        <strain evidence="2 3">PCC 7417</strain>
    </source>
</reference>
<dbReference type="PATRIC" id="fig|56107.3.peg.1928"/>
<dbReference type="STRING" id="56107.Cylst_1725"/>